<dbReference type="InterPro" id="IPR036779">
    <property type="entry name" value="LysM_dom_sf"/>
</dbReference>
<dbReference type="SUPFAM" id="SSF54106">
    <property type="entry name" value="LysM domain"/>
    <property type="match status" value="1"/>
</dbReference>
<dbReference type="SMART" id="SM00257">
    <property type="entry name" value="LysM"/>
    <property type="match status" value="1"/>
</dbReference>
<dbReference type="EMBL" id="QMPZ01000079">
    <property type="protein sequence ID" value="RLE08791.1"/>
    <property type="molecule type" value="Genomic_DNA"/>
</dbReference>
<organism evidence="3 4">
    <name type="scientific">Aerophobetes bacterium</name>
    <dbReference type="NCBI Taxonomy" id="2030807"/>
    <lineage>
        <taxon>Bacteria</taxon>
        <taxon>Candidatus Aerophobota</taxon>
    </lineage>
</organism>
<feature type="domain" description="LysM" evidence="2">
    <location>
        <begin position="189"/>
        <end position="240"/>
    </location>
</feature>
<evidence type="ECO:0000313" key="4">
    <source>
        <dbReference type="Proteomes" id="UP000279422"/>
    </source>
</evidence>
<name>A0A497E3B4_UNCAE</name>
<keyword evidence="1" id="KW-0175">Coiled coil</keyword>
<accession>A0A497E3B4</accession>
<comment type="caution">
    <text evidence="3">The sequence shown here is derived from an EMBL/GenBank/DDBJ whole genome shotgun (WGS) entry which is preliminary data.</text>
</comment>
<dbReference type="PANTHER" id="PTHR34700">
    <property type="entry name" value="POTASSIUM BINDING PROTEIN KBP"/>
    <property type="match status" value="1"/>
</dbReference>
<proteinExistence type="predicted"/>
<gene>
    <name evidence="3" type="ORF">DRJ00_05690</name>
</gene>
<dbReference type="InterPro" id="IPR018392">
    <property type="entry name" value="LysM"/>
</dbReference>
<evidence type="ECO:0000259" key="2">
    <source>
        <dbReference type="PROSITE" id="PS51782"/>
    </source>
</evidence>
<dbReference type="PROSITE" id="PS51782">
    <property type="entry name" value="LYSM"/>
    <property type="match status" value="1"/>
</dbReference>
<feature type="coiled-coil region" evidence="1">
    <location>
        <begin position="107"/>
        <end position="141"/>
    </location>
</feature>
<evidence type="ECO:0000313" key="3">
    <source>
        <dbReference type="EMBL" id="RLE08791.1"/>
    </source>
</evidence>
<dbReference type="Pfam" id="PF01476">
    <property type="entry name" value="LysM"/>
    <property type="match status" value="1"/>
</dbReference>
<evidence type="ECO:0000256" key="1">
    <source>
        <dbReference type="SAM" id="Coils"/>
    </source>
</evidence>
<dbReference type="Proteomes" id="UP000279422">
    <property type="component" value="Unassembled WGS sequence"/>
</dbReference>
<dbReference type="InterPro" id="IPR052196">
    <property type="entry name" value="Bact_Kbp"/>
</dbReference>
<reference evidence="3 4" key="1">
    <citation type="submission" date="2018-06" db="EMBL/GenBank/DDBJ databases">
        <title>Extensive metabolic versatility and redundancy in microbially diverse, dynamic hydrothermal sediments.</title>
        <authorList>
            <person name="Dombrowski N."/>
            <person name="Teske A."/>
            <person name="Baker B.J."/>
        </authorList>
    </citation>
    <scope>NUCLEOTIDE SEQUENCE [LARGE SCALE GENOMIC DNA]</scope>
    <source>
        <strain evidence="3">B47_G16</strain>
    </source>
</reference>
<feature type="coiled-coil region" evidence="1">
    <location>
        <begin position="41"/>
        <end position="75"/>
    </location>
</feature>
<protein>
    <recommendedName>
        <fullName evidence="2">LysM domain-containing protein</fullName>
    </recommendedName>
</protein>
<dbReference type="Gene3D" id="3.10.350.10">
    <property type="entry name" value="LysM domain"/>
    <property type="match status" value="1"/>
</dbReference>
<dbReference type="CDD" id="cd00118">
    <property type="entry name" value="LysM"/>
    <property type="match status" value="1"/>
</dbReference>
<dbReference type="PANTHER" id="PTHR34700:SF4">
    <property type="entry name" value="PHAGE-LIKE ELEMENT PBSX PROTEIN XKDP"/>
    <property type="match status" value="1"/>
</dbReference>
<sequence>MLKKIATSSIAGIILGLAIMINAGIAQELPMTKSNNPSATPEELQNEIARLRTELAQAKETAAKAQELALKTRIEAAKFKEEVLAKLGVWRGKVAEAMMMAMEAKEIAAKAGISEELQKKIDDLEADISSAKEMAATAKIRADQSAKEAAEARMKTELLLTTVNELVERVKTLEEKLAARPAPKLIPKNLYRVKKGDNLWRISGYRNIYNDPSQWRKIYEANKDKIEDPNLIYPGQRLVIPQD</sequence>
<dbReference type="AlphaFoldDB" id="A0A497E3B4"/>